<evidence type="ECO:0000256" key="1">
    <source>
        <dbReference type="ARBA" id="ARBA00022723"/>
    </source>
</evidence>
<dbReference type="Gene3D" id="3.90.330.10">
    <property type="entry name" value="Nitrile hydratase alpha /Thiocyanate hydrolase gamma"/>
    <property type="match status" value="1"/>
</dbReference>
<accession>A0AA96WTD0</accession>
<evidence type="ECO:0000313" key="3">
    <source>
        <dbReference type="EMBL" id="WNZ43919.1"/>
    </source>
</evidence>
<protein>
    <submittedName>
        <fullName evidence="3">NHLP leader peptide family RiPP</fullName>
    </submittedName>
</protein>
<feature type="domain" description="Nitrile hydratase alpha/Thiocyanate hydrolase gamma" evidence="2">
    <location>
        <begin position="24"/>
        <end position="89"/>
    </location>
</feature>
<dbReference type="InterPro" id="IPR036648">
    <property type="entry name" value="CN_Hdrase_a/SCN_Hdrase_g_sf"/>
</dbReference>
<gene>
    <name evidence="3" type="ORF">Q2T42_18960</name>
</gene>
<name>A0AA96WTD0_LEPBY</name>
<dbReference type="NCBIfam" id="TIGR03793">
    <property type="entry name" value="leader_NHLP"/>
    <property type="match status" value="1"/>
</dbReference>
<dbReference type="InterPro" id="IPR022513">
    <property type="entry name" value="TOMM_pelo"/>
</dbReference>
<proteinExistence type="predicted"/>
<organism evidence="3">
    <name type="scientific">Leptolyngbya boryana CZ1</name>
    <dbReference type="NCBI Taxonomy" id="3060204"/>
    <lineage>
        <taxon>Bacteria</taxon>
        <taxon>Bacillati</taxon>
        <taxon>Cyanobacteriota</taxon>
        <taxon>Cyanophyceae</taxon>
        <taxon>Leptolyngbyales</taxon>
        <taxon>Leptolyngbyaceae</taxon>
        <taxon>Leptolyngbya group</taxon>
        <taxon>Leptolyngbya</taxon>
    </lineage>
</organism>
<reference evidence="3" key="2">
    <citation type="submission" date="2023-07" db="EMBL/GenBank/DDBJ databases">
        <authorList>
            <person name="Bai X.-H."/>
            <person name="Wang H.-H."/>
            <person name="Wang J."/>
            <person name="Ma M.-Y."/>
            <person name="Hu H.-H."/>
            <person name="Song Z.-L."/>
            <person name="Ma H.-G."/>
            <person name="Fan Y."/>
            <person name="Du C.-Y."/>
            <person name="Xu J.-C."/>
        </authorList>
    </citation>
    <scope>NUCLEOTIDE SEQUENCE</scope>
    <source>
        <strain evidence="3">CZ1</strain>
    </source>
</reference>
<evidence type="ECO:0000259" key="2">
    <source>
        <dbReference type="Pfam" id="PF02979"/>
    </source>
</evidence>
<dbReference type="RefSeq" id="WP_316426100.1">
    <property type="nucleotide sequence ID" value="NZ_CP130144.1"/>
</dbReference>
<dbReference type="EMBL" id="CP130144">
    <property type="protein sequence ID" value="WNZ43919.1"/>
    <property type="molecule type" value="Genomic_DNA"/>
</dbReference>
<dbReference type="GO" id="GO:0046914">
    <property type="term" value="F:transition metal ion binding"/>
    <property type="evidence" value="ECO:0007669"/>
    <property type="project" value="InterPro"/>
</dbReference>
<dbReference type="Pfam" id="PF02979">
    <property type="entry name" value="NHase_alpha"/>
    <property type="match status" value="1"/>
</dbReference>
<sequence>MSDFTSPSGRMTEIEAQLVSRAAQDPAFRDRLLANPKTVLAEQGLVIPDDVQIQVLQETPNQYYLVLPEAVTGLESEANALSEQELEAIAGGSSTFSTCKTGWTGCGSGQSGCAINVL</sequence>
<dbReference type="AlphaFoldDB" id="A0AA96WTD0"/>
<reference evidence="3" key="1">
    <citation type="journal article" date="2023" name="Plants (Basel)">
        <title>Genomic Analysis of Leptolyngbya boryana CZ1 Reveals Efficient Carbon Fixation Modules.</title>
        <authorList>
            <person name="Bai X."/>
            <person name="Wang H."/>
            <person name="Cheng W."/>
            <person name="Wang J."/>
            <person name="Ma M."/>
            <person name="Hu H."/>
            <person name="Song Z."/>
            <person name="Ma H."/>
            <person name="Fan Y."/>
            <person name="Du C."/>
            <person name="Xu J."/>
        </authorList>
    </citation>
    <scope>NUCLEOTIDE SEQUENCE</scope>
    <source>
        <strain evidence="3">CZ1</strain>
    </source>
</reference>
<keyword evidence="1" id="KW-0479">Metal-binding</keyword>
<dbReference type="InterPro" id="IPR004232">
    <property type="entry name" value="CN_Hdrtase_a/SCN_Hdrlase_g"/>
</dbReference>
<dbReference type="SUPFAM" id="SSF56209">
    <property type="entry name" value="Nitrile hydratase alpha chain"/>
    <property type="match status" value="1"/>
</dbReference>
<dbReference type="GO" id="GO:0003824">
    <property type="term" value="F:catalytic activity"/>
    <property type="evidence" value="ECO:0007669"/>
    <property type="project" value="InterPro"/>
</dbReference>